<name>A0A445D7D8_ARAHY</name>
<organism evidence="1 2">
    <name type="scientific">Arachis hypogaea</name>
    <name type="common">Peanut</name>
    <dbReference type="NCBI Taxonomy" id="3818"/>
    <lineage>
        <taxon>Eukaryota</taxon>
        <taxon>Viridiplantae</taxon>
        <taxon>Streptophyta</taxon>
        <taxon>Embryophyta</taxon>
        <taxon>Tracheophyta</taxon>
        <taxon>Spermatophyta</taxon>
        <taxon>Magnoliopsida</taxon>
        <taxon>eudicotyledons</taxon>
        <taxon>Gunneridae</taxon>
        <taxon>Pentapetalae</taxon>
        <taxon>rosids</taxon>
        <taxon>fabids</taxon>
        <taxon>Fabales</taxon>
        <taxon>Fabaceae</taxon>
        <taxon>Papilionoideae</taxon>
        <taxon>50 kb inversion clade</taxon>
        <taxon>dalbergioids sensu lato</taxon>
        <taxon>Dalbergieae</taxon>
        <taxon>Pterocarpus clade</taxon>
        <taxon>Arachis</taxon>
    </lineage>
</organism>
<gene>
    <name evidence="1" type="ORF">Ahy_A05g025014</name>
</gene>
<accession>A0A445D7D8</accession>
<reference evidence="1 2" key="1">
    <citation type="submission" date="2019-01" db="EMBL/GenBank/DDBJ databases">
        <title>Sequencing of cultivated peanut Arachis hypogaea provides insights into genome evolution and oil improvement.</title>
        <authorList>
            <person name="Chen X."/>
        </authorList>
    </citation>
    <scope>NUCLEOTIDE SEQUENCE [LARGE SCALE GENOMIC DNA]</scope>
    <source>
        <strain evidence="2">cv. Fuhuasheng</strain>
        <tissue evidence="1">Leaves</tissue>
    </source>
</reference>
<protein>
    <submittedName>
        <fullName evidence="1">Uncharacterized protein</fullName>
    </submittedName>
</protein>
<proteinExistence type="predicted"/>
<dbReference type="EMBL" id="SDMP01000005">
    <property type="protein sequence ID" value="RYR59183.1"/>
    <property type="molecule type" value="Genomic_DNA"/>
</dbReference>
<sequence>MRRRTPRPLNLRPTLPLPLTVSHSSLPGYTDLAVRSGRSSWPPSPLCSFPSVPSRTLPIWSLTSSAVTS</sequence>
<keyword evidence="2" id="KW-1185">Reference proteome</keyword>
<dbReference type="Proteomes" id="UP000289738">
    <property type="component" value="Chromosome A05"/>
</dbReference>
<evidence type="ECO:0000313" key="2">
    <source>
        <dbReference type="Proteomes" id="UP000289738"/>
    </source>
</evidence>
<comment type="caution">
    <text evidence="1">The sequence shown here is derived from an EMBL/GenBank/DDBJ whole genome shotgun (WGS) entry which is preliminary data.</text>
</comment>
<evidence type="ECO:0000313" key="1">
    <source>
        <dbReference type="EMBL" id="RYR59183.1"/>
    </source>
</evidence>
<dbReference type="AlphaFoldDB" id="A0A445D7D8"/>